<evidence type="ECO:0000313" key="11">
    <source>
        <dbReference type="EMBL" id="TYR34337.1"/>
    </source>
</evidence>
<keyword evidence="7 9" id="KW-0460">Magnesium</keyword>
<feature type="binding site" evidence="9">
    <location>
        <position position="91"/>
    </location>
    <ligand>
        <name>Mg(2+)</name>
        <dbReference type="ChEBI" id="CHEBI:18420"/>
        <label>2</label>
    </ligand>
</feature>
<evidence type="ECO:0000256" key="3">
    <source>
        <dbReference type="ARBA" id="ARBA00022475"/>
    </source>
</evidence>
<keyword evidence="4 9" id="KW-0997">Cell inner membrane</keyword>
<reference evidence="11 12" key="2">
    <citation type="submission" date="2019-09" db="EMBL/GenBank/DDBJ databases">
        <title>Mesorhizobium sp. MaA-C15 isolated from Microcystis aeruginosa.</title>
        <authorList>
            <person name="Jeong S.E."/>
            <person name="Jin H.M."/>
            <person name="Jeon C.O."/>
        </authorList>
    </citation>
    <scope>NUCLEOTIDE SEQUENCE [LARGE SCALE GENOMIC DNA]</scope>
    <source>
        <strain evidence="11 12">MaA-C15</strain>
    </source>
</reference>
<dbReference type="AlphaFoldDB" id="A0A5D4H1A9"/>
<keyword evidence="8 9" id="KW-0472">Membrane</keyword>
<feature type="binding site" evidence="10">
    <location>
        <position position="71"/>
    </location>
    <ligand>
        <name>Mg(2+)</name>
        <dbReference type="ChEBI" id="CHEBI:18420"/>
        <label>1</label>
        <note>catalytic</note>
    </ligand>
</feature>
<dbReference type="OrthoDB" id="9785695at2"/>
<feature type="binding site" evidence="9">
    <location>
        <begin position="93"/>
        <end position="96"/>
    </location>
    <ligand>
        <name>substrate</name>
    </ligand>
</feature>
<evidence type="ECO:0000256" key="4">
    <source>
        <dbReference type="ARBA" id="ARBA00022519"/>
    </source>
</evidence>
<feature type="binding site" evidence="9">
    <location>
        <position position="71"/>
    </location>
    <ligand>
        <name>Mg(2+)</name>
        <dbReference type="ChEBI" id="CHEBI:18420"/>
        <label>1</label>
    </ligand>
</feature>
<evidence type="ECO:0000256" key="9">
    <source>
        <dbReference type="HAMAP-Rule" id="MF_02095"/>
    </source>
</evidence>
<dbReference type="CDD" id="cd01638">
    <property type="entry name" value="CysQ"/>
    <property type="match status" value="1"/>
</dbReference>
<dbReference type="Gene3D" id="3.30.540.10">
    <property type="entry name" value="Fructose-1,6-Bisphosphatase, subunit A, domain 1"/>
    <property type="match status" value="1"/>
</dbReference>
<dbReference type="InterPro" id="IPR050725">
    <property type="entry name" value="CysQ/Inositol_MonoPase"/>
</dbReference>
<keyword evidence="5 9" id="KW-0479">Metal-binding</keyword>
<evidence type="ECO:0000256" key="10">
    <source>
        <dbReference type="PIRSR" id="PIRSR600760-2"/>
    </source>
</evidence>
<dbReference type="PRINTS" id="PR00377">
    <property type="entry name" value="IMPHPHTASES"/>
</dbReference>
<evidence type="ECO:0000256" key="8">
    <source>
        <dbReference type="ARBA" id="ARBA00023136"/>
    </source>
</evidence>
<dbReference type="GO" id="GO:0005886">
    <property type="term" value="C:plasma membrane"/>
    <property type="evidence" value="ECO:0007669"/>
    <property type="project" value="UniProtKB-SubCell"/>
</dbReference>
<comment type="cofactor">
    <cofactor evidence="9 10">
        <name>Mg(2+)</name>
        <dbReference type="ChEBI" id="CHEBI:18420"/>
    </cofactor>
</comment>
<dbReference type="SUPFAM" id="SSF56655">
    <property type="entry name" value="Carbohydrate phosphatase"/>
    <property type="match status" value="1"/>
</dbReference>
<dbReference type="InterPro" id="IPR000760">
    <property type="entry name" value="Inositol_monophosphatase-like"/>
</dbReference>
<feature type="binding site" evidence="10">
    <location>
        <position position="93"/>
    </location>
    <ligand>
        <name>Mg(2+)</name>
        <dbReference type="ChEBI" id="CHEBI:18420"/>
        <label>2</label>
    </ligand>
</feature>
<feature type="binding site" evidence="9 10">
    <location>
        <position position="220"/>
    </location>
    <ligand>
        <name>Mg(2+)</name>
        <dbReference type="ChEBI" id="CHEBI:18420"/>
        <label>2</label>
    </ligand>
</feature>
<evidence type="ECO:0000256" key="7">
    <source>
        <dbReference type="ARBA" id="ARBA00022842"/>
    </source>
</evidence>
<dbReference type="GO" id="GO:0000103">
    <property type="term" value="P:sulfate assimilation"/>
    <property type="evidence" value="ECO:0007669"/>
    <property type="project" value="TreeGrafter"/>
</dbReference>
<dbReference type="InterPro" id="IPR020550">
    <property type="entry name" value="Inositol_monophosphatase_CS"/>
</dbReference>
<comment type="similarity">
    <text evidence="2 9">Belongs to the inositol monophosphatase superfamily. CysQ family.</text>
</comment>
<dbReference type="EC" id="3.1.3.7" evidence="9"/>
<dbReference type="GO" id="GO:0046854">
    <property type="term" value="P:phosphatidylinositol phosphate biosynthetic process"/>
    <property type="evidence" value="ECO:0007669"/>
    <property type="project" value="InterPro"/>
</dbReference>
<dbReference type="GO" id="GO:0050427">
    <property type="term" value="P:3'-phosphoadenosine 5'-phosphosulfate metabolic process"/>
    <property type="evidence" value="ECO:0007669"/>
    <property type="project" value="TreeGrafter"/>
</dbReference>
<reference evidence="11 12" key="1">
    <citation type="submission" date="2019-08" db="EMBL/GenBank/DDBJ databases">
        <authorList>
            <person name="Seo Y.L."/>
        </authorList>
    </citation>
    <scope>NUCLEOTIDE SEQUENCE [LARGE SCALE GENOMIC DNA]</scope>
    <source>
        <strain evidence="11 12">MaA-C15</strain>
    </source>
</reference>
<dbReference type="EMBL" id="VSZS01000056">
    <property type="protein sequence ID" value="TYR34337.1"/>
    <property type="molecule type" value="Genomic_DNA"/>
</dbReference>
<dbReference type="PROSITE" id="PS00629">
    <property type="entry name" value="IMP_1"/>
    <property type="match status" value="1"/>
</dbReference>
<dbReference type="HAMAP" id="MF_02095">
    <property type="entry name" value="CysQ"/>
    <property type="match status" value="1"/>
</dbReference>
<protein>
    <recommendedName>
        <fullName evidence="9">3'(2'),5'-bisphosphate nucleotidase CysQ</fullName>
        <ecNumber evidence="9">3.1.3.7</ecNumber>
    </recommendedName>
    <alternativeName>
        <fullName evidence="9">3'(2'),5-bisphosphonucleoside 3'(2')-phosphohydrolase</fullName>
    </alternativeName>
    <alternativeName>
        <fullName evidence="9">3'-phosphoadenosine 5'-phosphate phosphatase</fullName>
        <shortName evidence="9">PAP phosphatase</shortName>
    </alternativeName>
</protein>
<comment type="caution">
    <text evidence="11">The sequence shown here is derived from an EMBL/GenBank/DDBJ whole genome shotgun (WGS) entry which is preliminary data.</text>
</comment>
<dbReference type="PANTHER" id="PTHR43028:SF5">
    <property type="entry name" value="3'(2'),5'-BISPHOSPHATE NUCLEOTIDASE 1"/>
    <property type="match status" value="1"/>
</dbReference>
<feature type="binding site" evidence="10">
    <location>
        <position position="94"/>
    </location>
    <ligand>
        <name>Mg(2+)</name>
        <dbReference type="ChEBI" id="CHEBI:18420"/>
        <label>1</label>
        <note>catalytic</note>
    </ligand>
</feature>
<keyword evidence="3 9" id="KW-1003">Cell membrane</keyword>
<gene>
    <name evidence="9 11" type="primary">cysQ</name>
    <name evidence="11" type="ORF">FY036_05390</name>
</gene>
<accession>A0A5D4H1A9</accession>
<dbReference type="Proteomes" id="UP000323258">
    <property type="component" value="Unassembled WGS sequence"/>
</dbReference>
<evidence type="ECO:0000256" key="5">
    <source>
        <dbReference type="ARBA" id="ARBA00022723"/>
    </source>
</evidence>
<dbReference type="InterPro" id="IPR006240">
    <property type="entry name" value="CysQ"/>
</dbReference>
<comment type="catalytic activity">
    <reaction evidence="1 9">
        <text>adenosine 3',5'-bisphosphate + H2O = AMP + phosphate</text>
        <dbReference type="Rhea" id="RHEA:10040"/>
        <dbReference type="ChEBI" id="CHEBI:15377"/>
        <dbReference type="ChEBI" id="CHEBI:43474"/>
        <dbReference type="ChEBI" id="CHEBI:58343"/>
        <dbReference type="ChEBI" id="CHEBI:456215"/>
        <dbReference type="EC" id="3.1.3.7"/>
    </reaction>
</comment>
<feature type="binding site" evidence="10">
    <location>
        <position position="91"/>
    </location>
    <ligand>
        <name>Mg(2+)</name>
        <dbReference type="ChEBI" id="CHEBI:18420"/>
        <label>1</label>
        <note>catalytic</note>
    </ligand>
</feature>
<evidence type="ECO:0000256" key="6">
    <source>
        <dbReference type="ARBA" id="ARBA00022801"/>
    </source>
</evidence>
<sequence length="270" mass="28592">MHTLPDDRTILGVLEPLALAAGSRIMEIRARGFEAEAKADSSPVTQADRDAEAIILAGLRERFPGVAIIAEEEASIGLSPETVGDVFFLIDPLDGTKEFVKGGTDFTVNIALVRACEPVVGVVYAPAANAMYSGAPGIAEMVRTDGAHQPVDRRAIGVREGSAPLTIVASRSHNTPETDAFIGRYEPADRVTIGSSLKFCLVASGEADLYPRFGRTMQWDTAAGDAVLRAAGGMTRTLDGEPFRYGHGTCADDAPFANPFFVAEGRVPRG</sequence>
<dbReference type="PROSITE" id="PS00630">
    <property type="entry name" value="IMP_2"/>
    <property type="match status" value="1"/>
</dbReference>
<feature type="binding site" evidence="9">
    <location>
        <position position="71"/>
    </location>
    <ligand>
        <name>substrate</name>
    </ligand>
</feature>
<feature type="binding site" evidence="9">
    <location>
        <position position="220"/>
    </location>
    <ligand>
        <name>substrate</name>
    </ligand>
</feature>
<keyword evidence="6 9" id="KW-0378">Hydrolase</keyword>
<dbReference type="GO" id="GO:0008441">
    <property type="term" value="F:3'(2'),5'-bisphosphate nucleotidase activity"/>
    <property type="evidence" value="ECO:0007669"/>
    <property type="project" value="UniProtKB-UniRule"/>
</dbReference>
<feature type="binding site" evidence="9">
    <location>
        <position position="94"/>
    </location>
    <ligand>
        <name>Mg(2+)</name>
        <dbReference type="ChEBI" id="CHEBI:18420"/>
        <label>2</label>
    </ligand>
</feature>
<evidence type="ECO:0000256" key="2">
    <source>
        <dbReference type="ARBA" id="ARBA00005289"/>
    </source>
</evidence>
<dbReference type="Pfam" id="PF00459">
    <property type="entry name" value="Inositol_P"/>
    <property type="match status" value="1"/>
</dbReference>
<dbReference type="Gene3D" id="3.40.190.80">
    <property type="match status" value="1"/>
</dbReference>
<feature type="binding site" evidence="9">
    <location>
        <position position="93"/>
    </location>
    <ligand>
        <name>Mg(2+)</name>
        <dbReference type="ChEBI" id="CHEBI:18420"/>
        <label>1</label>
    </ligand>
</feature>
<comment type="function">
    <text evidence="9">Converts adenosine-3',5'-bisphosphate (PAP) to AMP.</text>
</comment>
<proteinExistence type="inferred from homology"/>
<dbReference type="GO" id="GO:0000287">
    <property type="term" value="F:magnesium ion binding"/>
    <property type="evidence" value="ECO:0007669"/>
    <property type="project" value="UniProtKB-UniRule"/>
</dbReference>
<dbReference type="RefSeq" id="WP_148913676.1">
    <property type="nucleotide sequence ID" value="NZ_VSZS01000056.1"/>
</dbReference>
<keyword evidence="12" id="KW-1185">Reference proteome</keyword>
<comment type="subcellular location">
    <subcellularLocation>
        <location evidence="9">Cell inner membrane</location>
        <topology evidence="9">Peripheral membrane protein</topology>
        <orientation evidence="9">Cytoplasmic side</orientation>
    </subcellularLocation>
</comment>
<name>A0A5D4H1A9_9HYPH</name>
<dbReference type="NCBIfam" id="TIGR01331">
    <property type="entry name" value="bisphos_cysQ"/>
    <property type="match status" value="1"/>
</dbReference>
<dbReference type="InterPro" id="IPR020583">
    <property type="entry name" value="Inositol_monoP_metal-BS"/>
</dbReference>
<organism evidence="11 12">
    <name type="scientific">Neoaquamicrobium microcysteis</name>
    <dbReference type="NCBI Taxonomy" id="2682781"/>
    <lineage>
        <taxon>Bacteria</taxon>
        <taxon>Pseudomonadati</taxon>
        <taxon>Pseudomonadota</taxon>
        <taxon>Alphaproteobacteria</taxon>
        <taxon>Hyphomicrobiales</taxon>
        <taxon>Phyllobacteriaceae</taxon>
        <taxon>Neoaquamicrobium</taxon>
    </lineage>
</organism>
<evidence type="ECO:0000256" key="1">
    <source>
        <dbReference type="ARBA" id="ARBA00001625"/>
    </source>
</evidence>
<dbReference type="PANTHER" id="PTHR43028">
    <property type="entry name" value="3'(2'),5'-BISPHOSPHATE NUCLEOTIDASE 1"/>
    <property type="match status" value="1"/>
</dbReference>
<evidence type="ECO:0000313" key="12">
    <source>
        <dbReference type="Proteomes" id="UP000323258"/>
    </source>
</evidence>
<feature type="binding site" evidence="9">
    <location>
        <position position="91"/>
    </location>
    <ligand>
        <name>Mg(2+)</name>
        <dbReference type="ChEBI" id="CHEBI:18420"/>
        <label>1</label>
    </ligand>
</feature>